<gene>
    <name evidence="2" type="ORF">SAMN04488519_105346</name>
</gene>
<proteinExistence type="predicted"/>
<protein>
    <submittedName>
        <fullName evidence="2">Uncharacterized protein</fullName>
    </submittedName>
</protein>
<keyword evidence="1" id="KW-0472">Membrane</keyword>
<dbReference type="AlphaFoldDB" id="A0A1I5GG28"/>
<keyword evidence="1" id="KW-0812">Transmembrane</keyword>
<evidence type="ECO:0000256" key="1">
    <source>
        <dbReference type="SAM" id="Phobius"/>
    </source>
</evidence>
<keyword evidence="3" id="KW-1185">Reference proteome</keyword>
<accession>A0A1I5GG28</accession>
<dbReference type="Proteomes" id="UP000199564">
    <property type="component" value="Unassembled WGS sequence"/>
</dbReference>
<evidence type="ECO:0000313" key="3">
    <source>
        <dbReference type="Proteomes" id="UP000199564"/>
    </source>
</evidence>
<name>A0A1I5GG28_9BACT</name>
<dbReference type="EMBL" id="FOVW01000005">
    <property type="protein sequence ID" value="SFO34531.1"/>
    <property type="molecule type" value="Genomic_DNA"/>
</dbReference>
<keyword evidence="1" id="KW-1133">Transmembrane helix</keyword>
<organism evidence="2 3">
    <name type="scientific">Algoriphagus ornithinivorans</name>
    <dbReference type="NCBI Taxonomy" id="226506"/>
    <lineage>
        <taxon>Bacteria</taxon>
        <taxon>Pseudomonadati</taxon>
        <taxon>Bacteroidota</taxon>
        <taxon>Cytophagia</taxon>
        <taxon>Cytophagales</taxon>
        <taxon>Cyclobacteriaceae</taxon>
        <taxon>Algoriphagus</taxon>
    </lineage>
</organism>
<sequence>MFRLPLAWGIRSKFVSFALRSSNQSSQRSMATCEIEENQFFILWISAFLTVFAKIWLIVCLKDQNPEASVFGHRSSCLSSKKNKATGMIADNQIYFISSFLFRIVSMNFFSFSELKILYGR</sequence>
<evidence type="ECO:0000313" key="2">
    <source>
        <dbReference type="EMBL" id="SFO34531.1"/>
    </source>
</evidence>
<reference evidence="3" key="1">
    <citation type="submission" date="2016-10" db="EMBL/GenBank/DDBJ databases">
        <authorList>
            <person name="Varghese N."/>
            <person name="Submissions S."/>
        </authorList>
    </citation>
    <scope>NUCLEOTIDE SEQUENCE [LARGE SCALE GENOMIC DNA]</scope>
    <source>
        <strain evidence="3">DSM 15282</strain>
    </source>
</reference>
<feature type="transmembrane region" description="Helical" evidence="1">
    <location>
        <begin position="94"/>
        <end position="112"/>
    </location>
</feature>
<feature type="transmembrane region" description="Helical" evidence="1">
    <location>
        <begin position="41"/>
        <end position="61"/>
    </location>
</feature>